<sequence>MKVKFNCKTCGKTIVEIENDYVSGMVGCGCSCYKIELVQPHLNHQIPFREWTEKECKWIPLKTEKELRQEVCDEIIEYIGGRSYFCERLEDLRNAKIFTDNLIDKIKQIRNKQRS</sequence>
<evidence type="ECO:0000313" key="1">
    <source>
        <dbReference type="EMBL" id="QJI02683.1"/>
    </source>
</evidence>
<dbReference type="EMBL" id="MT145022">
    <property type="protein sequence ID" value="QJI02683.1"/>
    <property type="molecule type" value="Genomic_DNA"/>
</dbReference>
<organism evidence="1">
    <name type="scientific">viral metagenome</name>
    <dbReference type="NCBI Taxonomy" id="1070528"/>
    <lineage>
        <taxon>unclassified sequences</taxon>
        <taxon>metagenomes</taxon>
        <taxon>organismal metagenomes</taxon>
    </lineage>
</organism>
<reference evidence="1" key="1">
    <citation type="submission" date="2020-03" db="EMBL/GenBank/DDBJ databases">
        <title>The deep terrestrial virosphere.</title>
        <authorList>
            <person name="Holmfeldt K."/>
            <person name="Nilsson E."/>
            <person name="Simone D."/>
            <person name="Lopez-Fernandez M."/>
            <person name="Wu X."/>
            <person name="de Brujin I."/>
            <person name="Lundin D."/>
            <person name="Andersson A."/>
            <person name="Bertilsson S."/>
            <person name="Dopson M."/>
        </authorList>
    </citation>
    <scope>NUCLEOTIDE SEQUENCE</scope>
    <source>
        <strain evidence="1">TM448B03531</strain>
    </source>
</reference>
<accession>A0A6M3XXU6</accession>
<protein>
    <submittedName>
        <fullName evidence="1">Uncharacterized protein</fullName>
    </submittedName>
</protein>
<gene>
    <name evidence="1" type="ORF">TM448B03531_0006</name>
</gene>
<dbReference type="AlphaFoldDB" id="A0A6M3XXU6"/>
<name>A0A6M3XXU6_9ZZZZ</name>
<proteinExistence type="predicted"/>